<organism evidence="13 14">
    <name type="scientific">Xenophilus arseniciresistens</name>
    <dbReference type="NCBI Taxonomy" id="1283306"/>
    <lineage>
        <taxon>Bacteria</taxon>
        <taxon>Pseudomonadati</taxon>
        <taxon>Pseudomonadota</taxon>
        <taxon>Betaproteobacteria</taxon>
        <taxon>Burkholderiales</taxon>
        <taxon>Comamonadaceae</taxon>
        <taxon>Xenophilus</taxon>
    </lineage>
</organism>
<keyword evidence="8" id="KW-0406">Ion transport</keyword>
<keyword evidence="7 12" id="KW-1133">Transmembrane helix</keyword>
<comment type="subcellular location">
    <subcellularLocation>
        <location evidence="1">Cell membrane</location>
        <topology evidence="1">Multi-pass membrane protein</topology>
    </subcellularLocation>
</comment>
<evidence type="ECO:0000256" key="10">
    <source>
        <dbReference type="ARBA" id="ARBA00034269"/>
    </source>
</evidence>
<evidence type="ECO:0000256" key="11">
    <source>
        <dbReference type="ARBA" id="ARBA00045497"/>
    </source>
</evidence>
<dbReference type="InterPro" id="IPR045861">
    <property type="entry name" value="CorA_cytoplasmic_dom"/>
</dbReference>
<dbReference type="GO" id="GO:0050897">
    <property type="term" value="F:cobalt ion binding"/>
    <property type="evidence" value="ECO:0007669"/>
    <property type="project" value="TreeGrafter"/>
</dbReference>
<comment type="caution">
    <text evidence="13">The sequence shown here is derived from an EMBL/GenBank/DDBJ whole genome shotgun (WGS) entry which is preliminary data.</text>
</comment>
<keyword evidence="14" id="KW-1185">Reference proteome</keyword>
<name>A0AAE3T1Y5_9BURK</name>
<dbReference type="GO" id="GO:0015095">
    <property type="term" value="F:magnesium ion transmembrane transporter activity"/>
    <property type="evidence" value="ECO:0007669"/>
    <property type="project" value="TreeGrafter"/>
</dbReference>
<evidence type="ECO:0000256" key="7">
    <source>
        <dbReference type="ARBA" id="ARBA00022989"/>
    </source>
</evidence>
<evidence type="ECO:0000256" key="4">
    <source>
        <dbReference type="ARBA" id="ARBA00022475"/>
    </source>
</evidence>
<dbReference type="InterPro" id="IPR045863">
    <property type="entry name" value="CorA_TM1_TM2"/>
</dbReference>
<keyword evidence="6" id="KW-0460">Magnesium</keyword>
<dbReference type="Gene3D" id="1.20.58.340">
    <property type="entry name" value="Magnesium transport protein CorA, transmembrane region"/>
    <property type="match status" value="2"/>
</dbReference>
<keyword evidence="3" id="KW-0813">Transport</keyword>
<dbReference type="GO" id="GO:0015087">
    <property type="term" value="F:cobalt ion transmembrane transporter activity"/>
    <property type="evidence" value="ECO:0007669"/>
    <property type="project" value="TreeGrafter"/>
</dbReference>
<dbReference type="RefSeq" id="WP_271429097.1">
    <property type="nucleotide sequence ID" value="NZ_JAQIPB010000007.1"/>
</dbReference>
<dbReference type="Proteomes" id="UP001212602">
    <property type="component" value="Unassembled WGS sequence"/>
</dbReference>
<dbReference type="Gene3D" id="3.30.460.20">
    <property type="entry name" value="CorA soluble domain-like"/>
    <property type="match status" value="1"/>
</dbReference>
<evidence type="ECO:0000256" key="9">
    <source>
        <dbReference type="ARBA" id="ARBA00023136"/>
    </source>
</evidence>
<dbReference type="SUPFAM" id="SSF143865">
    <property type="entry name" value="CorA soluble domain-like"/>
    <property type="match status" value="1"/>
</dbReference>
<comment type="function">
    <text evidence="11">Mediates influx of magnesium ions. Alternates between open and closed states. Activated by low cytoplasmic Mg(2+) levels. Inactive when cytoplasmic Mg(2+) levels are high.</text>
</comment>
<dbReference type="GO" id="GO:0000287">
    <property type="term" value="F:magnesium ion binding"/>
    <property type="evidence" value="ECO:0007669"/>
    <property type="project" value="TreeGrafter"/>
</dbReference>
<evidence type="ECO:0000313" key="13">
    <source>
        <dbReference type="EMBL" id="MDA7417862.1"/>
    </source>
</evidence>
<dbReference type="EMBL" id="JAQIPB010000007">
    <property type="protein sequence ID" value="MDA7417862.1"/>
    <property type="molecule type" value="Genomic_DNA"/>
</dbReference>
<keyword evidence="5 12" id="KW-0812">Transmembrane</keyword>
<evidence type="ECO:0000256" key="1">
    <source>
        <dbReference type="ARBA" id="ARBA00004651"/>
    </source>
</evidence>
<feature type="transmembrane region" description="Helical" evidence="12">
    <location>
        <begin position="288"/>
        <end position="307"/>
    </location>
</feature>
<keyword evidence="9 12" id="KW-0472">Membrane</keyword>
<evidence type="ECO:0000256" key="8">
    <source>
        <dbReference type="ARBA" id="ARBA00023065"/>
    </source>
</evidence>
<evidence type="ECO:0000256" key="6">
    <source>
        <dbReference type="ARBA" id="ARBA00022842"/>
    </source>
</evidence>
<accession>A0AAE3T1Y5</accession>
<dbReference type="InterPro" id="IPR002523">
    <property type="entry name" value="MgTranspt_CorA/ZnTranspt_ZntB"/>
</dbReference>
<evidence type="ECO:0000256" key="2">
    <source>
        <dbReference type="ARBA" id="ARBA00009765"/>
    </source>
</evidence>
<evidence type="ECO:0000256" key="3">
    <source>
        <dbReference type="ARBA" id="ARBA00022448"/>
    </source>
</evidence>
<dbReference type="PANTHER" id="PTHR46494:SF1">
    <property type="entry name" value="CORA FAMILY METAL ION TRANSPORTER (EUROFUNG)"/>
    <property type="match status" value="1"/>
</dbReference>
<dbReference type="AlphaFoldDB" id="A0AAE3T1Y5"/>
<sequence>MLLHCTVYQDGRQVAQLQPEHIGAALQARDAQGAEHAHGSRFIWVALHDPTPEELAPLQAAFGLHPLAVEDALQGRQRPKLEEYGEDLFAVLHLLHFESPASPAARHKKAGPPPRLQTGQLAIFAGPRYVVSVRTHSEQSLAPVRERCEREPELLRQGPGFVLYALMDEVVDRYFPLTERIEDELEEIEKQIFTQGAGREIVQRLYALKRRLRLLRHAVAPLLEAAARLHGGRVPPLCAQAQHYFRDVFDHLSRLAAAIDGTRDSLTTAIQVNLSLVTIDDSDVTKRLAAWAAIFGVCTAFVGVWGMNFDAMPELHWRWGYPAALGLIGAVCVLLYVRFRRAGWL</sequence>
<dbReference type="Pfam" id="PF01544">
    <property type="entry name" value="CorA"/>
    <property type="match status" value="1"/>
</dbReference>
<evidence type="ECO:0000313" key="14">
    <source>
        <dbReference type="Proteomes" id="UP001212602"/>
    </source>
</evidence>
<evidence type="ECO:0000256" key="12">
    <source>
        <dbReference type="SAM" id="Phobius"/>
    </source>
</evidence>
<feature type="transmembrane region" description="Helical" evidence="12">
    <location>
        <begin position="319"/>
        <end position="337"/>
    </location>
</feature>
<proteinExistence type="inferred from homology"/>
<dbReference type="SUPFAM" id="SSF144083">
    <property type="entry name" value="Magnesium transport protein CorA, transmembrane region"/>
    <property type="match status" value="1"/>
</dbReference>
<dbReference type="GO" id="GO:0005886">
    <property type="term" value="C:plasma membrane"/>
    <property type="evidence" value="ECO:0007669"/>
    <property type="project" value="UniProtKB-SubCell"/>
</dbReference>
<reference evidence="13" key="1">
    <citation type="submission" date="2023-01" db="EMBL/GenBank/DDBJ databases">
        <title>Xenophilus mangrovi sp. nov., isolated from soil of Mangrove nature reserve.</title>
        <authorList>
            <person name="Xu S."/>
            <person name="Liu Z."/>
            <person name="Xu Y."/>
        </authorList>
    </citation>
    <scope>NUCLEOTIDE SEQUENCE</scope>
    <source>
        <strain evidence="13">YW8</strain>
    </source>
</reference>
<comment type="similarity">
    <text evidence="2">Belongs to the CorA metal ion transporter (MIT) (TC 1.A.35) family.</text>
</comment>
<protein>
    <submittedName>
        <fullName evidence="13">Magnesium and cobalt transport protein CorA</fullName>
    </submittedName>
</protein>
<comment type="catalytic activity">
    <reaction evidence="10">
        <text>Mg(2+)(in) = Mg(2+)(out)</text>
        <dbReference type="Rhea" id="RHEA:29827"/>
        <dbReference type="ChEBI" id="CHEBI:18420"/>
    </reaction>
</comment>
<dbReference type="CDD" id="cd12830">
    <property type="entry name" value="MtCorA-like"/>
    <property type="match status" value="1"/>
</dbReference>
<dbReference type="FunFam" id="1.20.58.340:FF:000004">
    <property type="entry name" value="Magnesium transport protein CorA"/>
    <property type="match status" value="1"/>
</dbReference>
<evidence type="ECO:0000256" key="5">
    <source>
        <dbReference type="ARBA" id="ARBA00022692"/>
    </source>
</evidence>
<keyword evidence="4" id="KW-1003">Cell membrane</keyword>
<dbReference type="PANTHER" id="PTHR46494">
    <property type="entry name" value="CORA FAMILY METAL ION TRANSPORTER (EUROFUNG)"/>
    <property type="match status" value="1"/>
</dbReference>
<gene>
    <name evidence="13" type="ORF">PGB34_15975</name>
</gene>